<reference evidence="3" key="1">
    <citation type="submission" date="2016-10" db="EMBL/GenBank/DDBJ databases">
        <authorList>
            <person name="Varghese N."/>
            <person name="Submissions S."/>
        </authorList>
    </citation>
    <scope>NUCLEOTIDE SEQUENCE [LARGE SCALE GENOMIC DNA]</scope>
    <source>
        <strain evidence="3">DSM 26879</strain>
    </source>
</reference>
<sequence length="121" mass="13372">MPAQLGRIIIYTKKIEAVTDFYCTHFGFQAHRREGDRIVELVARGNGSAILLHPLSAGRKEGQALVKLVFDVQDVAEFCRNSEMQGLAFGTIHQADGYCFANAKDPAKNTVSVSSRAFVKR</sequence>
<gene>
    <name evidence="2" type="ORF">SAMN04488005_1309</name>
</gene>
<dbReference type="InterPro" id="IPR004360">
    <property type="entry name" value="Glyas_Fos-R_dOase_dom"/>
</dbReference>
<dbReference type="InterPro" id="IPR037523">
    <property type="entry name" value="VOC_core"/>
</dbReference>
<protein>
    <submittedName>
        <fullName evidence="2">Glyoxalase/Bleomycin resistance protein/Dioxygenase superfamily protein</fullName>
    </submittedName>
</protein>
<name>A0A1I6GA08_9RHOB</name>
<dbReference type="Proteomes" id="UP000199478">
    <property type="component" value="Unassembled WGS sequence"/>
</dbReference>
<dbReference type="SUPFAM" id="SSF54593">
    <property type="entry name" value="Glyoxalase/Bleomycin resistance protein/Dihydroxybiphenyl dioxygenase"/>
    <property type="match status" value="1"/>
</dbReference>
<keyword evidence="2" id="KW-0223">Dioxygenase</keyword>
<organism evidence="2 3">
    <name type="scientific">Yoonia tamlensis</name>
    <dbReference type="NCBI Taxonomy" id="390270"/>
    <lineage>
        <taxon>Bacteria</taxon>
        <taxon>Pseudomonadati</taxon>
        <taxon>Pseudomonadota</taxon>
        <taxon>Alphaproteobacteria</taxon>
        <taxon>Rhodobacterales</taxon>
        <taxon>Paracoccaceae</taxon>
        <taxon>Yoonia</taxon>
    </lineage>
</organism>
<dbReference type="InterPro" id="IPR029068">
    <property type="entry name" value="Glyas_Bleomycin-R_OHBP_Dase"/>
</dbReference>
<keyword evidence="3" id="KW-1185">Reference proteome</keyword>
<proteinExistence type="predicted"/>
<dbReference type="RefSeq" id="WP_090197883.1">
    <property type="nucleotide sequence ID" value="NZ_FOYP01000001.1"/>
</dbReference>
<dbReference type="GO" id="GO:0051213">
    <property type="term" value="F:dioxygenase activity"/>
    <property type="evidence" value="ECO:0007669"/>
    <property type="project" value="UniProtKB-KW"/>
</dbReference>
<feature type="domain" description="VOC" evidence="1">
    <location>
        <begin position="4"/>
        <end position="116"/>
    </location>
</feature>
<dbReference type="PROSITE" id="PS51819">
    <property type="entry name" value="VOC"/>
    <property type="match status" value="1"/>
</dbReference>
<dbReference type="CDD" id="cd06587">
    <property type="entry name" value="VOC"/>
    <property type="match status" value="1"/>
</dbReference>
<dbReference type="EMBL" id="FOYP01000001">
    <property type="protein sequence ID" value="SFR38999.1"/>
    <property type="molecule type" value="Genomic_DNA"/>
</dbReference>
<evidence type="ECO:0000259" key="1">
    <source>
        <dbReference type="PROSITE" id="PS51819"/>
    </source>
</evidence>
<accession>A0A1I6GA08</accession>
<dbReference type="OrthoDB" id="7849747at2"/>
<keyword evidence="2" id="KW-0560">Oxidoreductase</keyword>
<dbReference type="Gene3D" id="3.10.180.10">
    <property type="entry name" value="2,3-Dihydroxybiphenyl 1,2-Dioxygenase, domain 1"/>
    <property type="match status" value="1"/>
</dbReference>
<evidence type="ECO:0000313" key="3">
    <source>
        <dbReference type="Proteomes" id="UP000199478"/>
    </source>
</evidence>
<dbReference type="Pfam" id="PF00903">
    <property type="entry name" value="Glyoxalase"/>
    <property type="match status" value="1"/>
</dbReference>
<dbReference type="AlphaFoldDB" id="A0A1I6GA08"/>
<evidence type="ECO:0000313" key="2">
    <source>
        <dbReference type="EMBL" id="SFR38999.1"/>
    </source>
</evidence>